<evidence type="ECO:0000313" key="2">
    <source>
        <dbReference type="Proteomes" id="UP001144341"/>
    </source>
</evidence>
<keyword evidence="2" id="KW-1185">Reference proteome</keyword>
<dbReference type="RefSeq" id="WP_269415077.1">
    <property type="nucleotide sequence ID" value="NZ_JAPWGL010000002.1"/>
</dbReference>
<dbReference type="EMBL" id="JAPWGL010000002">
    <property type="protein sequence ID" value="MCZ4223279.1"/>
    <property type="molecule type" value="Genomic_DNA"/>
</dbReference>
<evidence type="ECO:0000313" key="1">
    <source>
        <dbReference type="EMBL" id="MCZ4223279.1"/>
    </source>
</evidence>
<proteinExistence type="predicted"/>
<dbReference type="InterPro" id="IPR046233">
    <property type="entry name" value="DUF6266"/>
</dbReference>
<name>A0ABT4KWI0_9SPHI</name>
<comment type="caution">
    <text evidence="1">The sequence shown here is derived from an EMBL/GenBank/DDBJ whole genome shotgun (WGS) entry which is preliminary data.</text>
</comment>
<gene>
    <name evidence="1" type="ORF">O0931_08205</name>
</gene>
<reference evidence="1" key="1">
    <citation type="submission" date="2022-12" db="EMBL/GenBank/DDBJ databases">
        <title>Genome sequence of SJ11.</title>
        <authorList>
            <person name="Woo H."/>
        </authorList>
    </citation>
    <scope>NUCLEOTIDE SEQUENCE</scope>
    <source>
        <strain evidence="1">SJ11</strain>
    </source>
</reference>
<dbReference type="Proteomes" id="UP001144341">
    <property type="component" value="Unassembled WGS sequence"/>
</dbReference>
<accession>A0ABT4KWI0</accession>
<protein>
    <submittedName>
        <fullName evidence="1">DUF6266 family protein</fullName>
    </submittedName>
</protein>
<organism evidence="1 2">
    <name type="scientific">Pedobacter rhodius</name>
    <dbReference type="NCBI Taxonomy" id="3004098"/>
    <lineage>
        <taxon>Bacteria</taxon>
        <taxon>Pseudomonadati</taxon>
        <taxon>Bacteroidota</taxon>
        <taxon>Sphingobacteriia</taxon>
        <taxon>Sphingobacteriales</taxon>
        <taxon>Sphingobacteriaceae</taxon>
        <taxon>Pedobacter</taxon>
    </lineage>
</organism>
<dbReference type="Pfam" id="PF19781">
    <property type="entry name" value="DUF6266"/>
    <property type="match status" value="1"/>
</dbReference>
<sequence length="211" mass="23401">MATLKNGILNGFSGKVGAVVGYQVGDNFYIRSLPKARKNFTEKELINQAKFKLVQAYLQPFLELLKTGFKDYYTKTGGFRAAIAYTRKEALKGGDNNFYIDAAALKISGGPLAQAPNPAVAFSEEHEIIITWDTTDINSKNEADQLMVLIYDAENFNALTKVFNGAFRKEGILKVKLKDNMQGVKLDVYIGFVAADRSAQSDSQYLGRFEV</sequence>